<sequence>MEILVIGQDDAATCPVCGKRLDVCDRPISHDAGGPVYAGTCPEHGAFNWQVEEEE</sequence>
<reference evidence="2" key="1">
    <citation type="submission" date="2017-02" db="EMBL/GenBank/DDBJ databases">
        <authorList>
            <person name="Varghese N."/>
            <person name="Submissions S."/>
        </authorList>
    </citation>
    <scope>NUCLEOTIDE SEQUENCE [LARGE SCALE GENOMIC DNA]</scope>
    <source>
        <strain evidence="2">R11H</strain>
    </source>
</reference>
<dbReference type="AlphaFoldDB" id="A0A1T5BRW9"/>
<accession>A0A1T5BRW9</accession>
<proteinExistence type="predicted"/>
<dbReference type="EMBL" id="FUYP01000007">
    <property type="protein sequence ID" value="SKB49976.1"/>
    <property type="molecule type" value="Genomic_DNA"/>
</dbReference>
<keyword evidence="2" id="KW-1185">Reference proteome</keyword>
<protein>
    <submittedName>
        <fullName evidence="1">Uncharacterized protein</fullName>
    </submittedName>
</protein>
<evidence type="ECO:0000313" key="2">
    <source>
        <dbReference type="Proteomes" id="UP000190044"/>
    </source>
</evidence>
<evidence type="ECO:0000313" key="1">
    <source>
        <dbReference type="EMBL" id="SKB49976.1"/>
    </source>
</evidence>
<gene>
    <name evidence="1" type="ORF">SAMN06295937_100791</name>
</gene>
<name>A0A1T5BRW9_9SPHN</name>
<organism evidence="1 2">
    <name type="scientific">Sphingopyxis flava</name>
    <dbReference type="NCBI Taxonomy" id="1507287"/>
    <lineage>
        <taxon>Bacteria</taxon>
        <taxon>Pseudomonadati</taxon>
        <taxon>Pseudomonadota</taxon>
        <taxon>Alphaproteobacteria</taxon>
        <taxon>Sphingomonadales</taxon>
        <taxon>Sphingomonadaceae</taxon>
        <taxon>Sphingopyxis</taxon>
    </lineage>
</organism>
<dbReference type="Proteomes" id="UP000190044">
    <property type="component" value="Unassembled WGS sequence"/>
</dbReference>